<keyword evidence="2" id="KW-1185">Reference proteome</keyword>
<evidence type="ECO:0008006" key="3">
    <source>
        <dbReference type="Google" id="ProtNLM"/>
    </source>
</evidence>
<organism evidence="1 2">
    <name type="scientific">Paraburkholderia panacisoli</name>
    <dbReference type="NCBI Taxonomy" id="2603818"/>
    <lineage>
        <taxon>Bacteria</taxon>
        <taxon>Pseudomonadati</taxon>
        <taxon>Pseudomonadota</taxon>
        <taxon>Betaproteobacteria</taxon>
        <taxon>Burkholderiales</taxon>
        <taxon>Burkholderiaceae</taxon>
        <taxon>Paraburkholderia</taxon>
    </lineage>
</organism>
<dbReference type="AlphaFoldDB" id="A0A5B0G9D1"/>
<comment type="caution">
    <text evidence="1">The sequence shown here is derived from an EMBL/GenBank/DDBJ whole genome shotgun (WGS) entry which is preliminary data.</text>
</comment>
<dbReference type="Proteomes" id="UP000325273">
    <property type="component" value="Unassembled WGS sequence"/>
</dbReference>
<sequence>MNKKLDFDATKLFEALKYQILVAMEYCHTLADGEELWIEVSGDVTVAKRQQIEVKYYDDDLTDSHQNFWNTLNNWLKPEFAHHQYQSLVLLTTQNFGAKARLAEWDAMTVEKRIAILEEIRGEAEARHTVSRKSQPSKSLELQRKVLSPERRMDLKNAVEKTRIVTDESRLEQRITRYKREHLRPIYTGCVDSYLDDMFGFLTATKLISEGWKISGSDFTAKVRELTARYMFKTIRFPKIDRSAIEKKVAQLDVEHRLFARKLTEIDAGDHILEAISDILHAESYMSELIGGYEANRLDLEGYFEGQHKKHIFSRKAEISRLYRDKDFESLKANSKAFLFTRCSRDVEEFCTYTDTPIEFRNGVDQMLADEEPGTRRDEFHWRLWA</sequence>
<dbReference type="RefSeq" id="WP_149675888.1">
    <property type="nucleotide sequence ID" value="NZ_VTUZ01000056.1"/>
</dbReference>
<dbReference type="EMBL" id="VTUZ01000056">
    <property type="protein sequence ID" value="KAA0998589.1"/>
    <property type="molecule type" value="Genomic_DNA"/>
</dbReference>
<reference evidence="1 2" key="1">
    <citation type="submission" date="2019-08" db="EMBL/GenBank/DDBJ databases">
        <title>Paraburkholderia sp. DCY113.</title>
        <authorList>
            <person name="Kang J."/>
        </authorList>
    </citation>
    <scope>NUCLEOTIDE SEQUENCE [LARGE SCALE GENOMIC DNA]</scope>
    <source>
        <strain evidence="1 2">DCY113</strain>
    </source>
</reference>
<protein>
    <recommendedName>
        <fullName evidence="3">CD-NTase associated protein 4-like DNA endonuclease domain-containing protein</fullName>
    </recommendedName>
</protein>
<gene>
    <name evidence="1" type="ORF">FVF58_44150</name>
</gene>
<accession>A0A5B0G9D1</accession>
<evidence type="ECO:0000313" key="1">
    <source>
        <dbReference type="EMBL" id="KAA0998589.1"/>
    </source>
</evidence>
<proteinExistence type="predicted"/>
<evidence type="ECO:0000313" key="2">
    <source>
        <dbReference type="Proteomes" id="UP000325273"/>
    </source>
</evidence>
<name>A0A5B0G9D1_9BURK</name>